<protein>
    <recommendedName>
        <fullName evidence="3">2-polyprenyl-3-methyl-5-hydroxy-6-metoxy-1, 4-benzoquinol methylase</fullName>
    </recommendedName>
</protein>
<dbReference type="Proteomes" id="UP000014463">
    <property type="component" value="Unassembled WGS sequence"/>
</dbReference>
<dbReference type="Pfam" id="PF13489">
    <property type="entry name" value="Methyltransf_23"/>
    <property type="match status" value="1"/>
</dbReference>
<gene>
    <name evidence="1" type="ORF">L861_10000</name>
</gene>
<comment type="caution">
    <text evidence="1">The sequence shown here is derived from an EMBL/GenBank/DDBJ whole genome shotgun (WGS) entry which is preliminary data.</text>
</comment>
<dbReference type="RefSeq" id="WP_016416603.1">
    <property type="nucleotide sequence ID" value="NZ_AUAB01000002.1"/>
</dbReference>
<evidence type="ECO:0008006" key="3">
    <source>
        <dbReference type="Google" id="ProtNLM"/>
    </source>
</evidence>
<evidence type="ECO:0000313" key="2">
    <source>
        <dbReference type="Proteomes" id="UP000014463"/>
    </source>
</evidence>
<sequence length="215" mass="24360">MSQSLSCPLCGARGPVHYHRGMQRDYWQCNTCALVFVSLDQRLGSEDERAVYDLHENSPGDRGYRRFLGRLFEPLCERLAPGARGLDFGAGPGPTLSVMFEEAGYPMAIYDPFYAPGKEVLEGKYDFITATEVVEHLFAPGHELERLASLLRPGGWLGLMTQRVISPQAFANWRYTHDPTHVCFFSEVTFLWLGEHLDMSVEFPANDVVLLRKHF</sequence>
<organism evidence="1 2">
    <name type="scientific">Litchfieldella anticariensis (strain DSM 16096 / CECT 5854 / CIP 108499 / LMG 22089 / FP35)</name>
    <name type="common">Halomonas anticariensis</name>
    <dbReference type="NCBI Taxonomy" id="1121939"/>
    <lineage>
        <taxon>Bacteria</taxon>
        <taxon>Pseudomonadati</taxon>
        <taxon>Pseudomonadota</taxon>
        <taxon>Gammaproteobacteria</taxon>
        <taxon>Oceanospirillales</taxon>
        <taxon>Halomonadaceae</taxon>
        <taxon>Litchfieldella</taxon>
    </lineage>
</organism>
<reference evidence="1 2" key="1">
    <citation type="journal article" date="2013" name="Genome Announc.">
        <title>Draft genome sequence of the moderately halophilic gammaproteobacterium Halomonas anticariensis FP35.</title>
        <authorList>
            <person name="Tahrioui A."/>
            <person name="Quesada E."/>
            <person name="Llamas I."/>
        </authorList>
    </citation>
    <scope>NUCLEOTIDE SEQUENCE [LARGE SCALE GENOMIC DNA]</scope>
    <source>
        <strain evidence="2">DSM 16096 / CECT 5854 / LMG 22089 / FP35</strain>
    </source>
</reference>
<dbReference type="STRING" id="1121939.L861_10000"/>
<dbReference type="OrthoDB" id="9791944at2"/>
<proteinExistence type="predicted"/>
<dbReference type="InterPro" id="IPR029063">
    <property type="entry name" value="SAM-dependent_MTases_sf"/>
</dbReference>
<evidence type="ECO:0000313" key="1">
    <source>
        <dbReference type="EMBL" id="EPC02667.1"/>
    </source>
</evidence>
<dbReference type="EMBL" id="ASTJ01000024">
    <property type="protein sequence ID" value="EPC02667.1"/>
    <property type="molecule type" value="Genomic_DNA"/>
</dbReference>
<dbReference type="eggNOG" id="COG4106">
    <property type="taxonomic scope" value="Bacteria"/>
</dbReference>
<dbReference type="Gene3D" id="3.40.50.150">
    <property type="entry name" value="Vaccinia Virus protein VP39"/>
    <property type="match status" value="1"/>
</dbReference>
<dbReference type="SUPFAM" id="SSF53335">
    <property type="entry name" value="S-adenosyl-L-methionine-dependent methyltransferases"/>
    <property type="match status" value="1"/>
</dbReference>
<keyword evidence="2" id="KW-1185">Reference proteome</keyword>
<name>S2KKH8_LITA3</name>
<accession>S2KKH8</accession>
<dbReference type="PATRIC" id="fig|1121939.11.peg.2095"/>
<dbReference type="AlphaFoldDB" id="S2KKH8"/>